<dbReference type="OrthoDB" id="5573608at2"/>
<evidence type="ECO:0000313" key="2">
    <source>
        <dbReference type="Proteomes" id="UP000441399"/>
    </source>
</evidence>
<gene>
    <name evidence="1" type="ORF">OPDIPICF_01946</name>
</gene>
<protein>
    <submittedName>
        <fullName evidence="1">Uncharacterized protein</fullName>
    </submittedName>
</protein>
<organism evidence="1 2">
    <name type="scientific">BD1-7 clade bacterium</name>
    <dbReference type="NCBI Taxonomy" id="2029982"/>
    <lineage>
        <taxon>Bacteria</taxon>
        <taxon>Pseudomonadati</taxon>
        <taxon>Pseudomonadota</taxon>
        <taxon>Gammaproteobacteria</taxon>
        <taxon>Cellvibrionales</taxon>
        <taxon>Spongiibacteraceae</taxon>
        <taxon>BD1-7 clade</taxon>
    </lineage>
</organism>
<evidence type="ECO:0000313" key="1">
    <source>
        <dbReference type="EMBL" id="CAA0116822.1"/>
    </source>
</evidence>
<dbReference type="EMBL" id="CACSIO010000023">
    <property type="protein sequence ID" value="CAA0116822.1"/>
    <property type="molecule type" value="Genomic_DNA"/>
</dbReference>
<name>A0A5S9QGE5_9GAMM</name>
<accession>A0A5S9QGE5</accession>
<dbReference type="Proteomes" id="UP000441399">
    <property type="component" value="Unassembled WGS sequence"/>
</dbReference>
<proteinExistence type="predicted"/>
<dbReference type="AlphaFoldDB" id="A0A5S9QGE5"/>
<sequence length="341" mass="38696">MTPQEMTTLCRLVSLDRNAQQIAEDILLPGFDRLFVELTDLREAIDQIILGKAAEHRSTVGQRASRVGDLTADPKLRKMCSQVIGSNKISAVYPIGHCWKISRIALSYLEYAISDNGVPYFSVLKHYVDQGGLLKLIWGELRQEYLQTALQIGPLYVDLSNDTVDIHKPKTMWSSLNDSGFQNLSSFQVYAGLTQTYQGYDVYLNTCFPELACVCPLLVSKMSAPDNIGFSRNLFMAGMAMEKNWQPIEHLFENPQTNGQLINSVDVADFPDFLPDLIRKSQHADLLVFNESGNVEPAMAAIHRLKKLSEKQQLQQFNRRWHLTHFLNWRLSSLEQIELTA</sequence>
<keyword evidence="2" id="KW-1185">Reference proteome</keyword>
<reference evidence="1 2" key="1">
    <citation type="submission" date="2019-11" db="EMBL/GenBank/DDBJ databases">
        <authorList>
            <person name="Holert J."/>
        </authorList>
    </citation>
    <scope>NUCLEOTIDE SEQUENCE [LARGE SCALE GENOMIC DNA]</scope>
    <source>
        <strain evidence="1">SB11_3</strain>
    </source>
</reference>